<name>A0A0N5AZ42_9BILA</name>
<proteinExistence type="predicted"/>
<evidence type="ECO:0000256" key="1">
    <source>
        <dbReference type="SAM" id="MobiDB-lite"/>
    </source>
</evidence>
<protein>
    <submittedName>
        <fullName evidence="4">DUF202 domain-containing protein</fullName>
    </submittedName>
</protein>
<feature type="region of interest" description="Disordered" evidence="1">
    <location>
        <begin position="151"/>
        <end position="172"/>
    </location>
</feature>
<accession>A0A0N5AZ42</accession>
<organism evidence="3 4">
    <name type="scientific">Syphacia muris</name>
    <dbReference type="NCBI Taxonomy" id="451379"/>
    <lineage>
        <taxon>Eukaryota</taxon>
        <taxon>Metazoa</taxon>
        <taxon>Ecdysozoa</taxon>
        <taxon>Nematoda</taxon>
        <taxon>Chromadorea</taxon>
        <taxon>Rhabditida</taxon>
        <taxon>Spirurina</taxon>
        <taxon>Oxyuridomorpha</taxon>
        <taxon>Oxyuroidea</taxon>
        <taxon>Oxyuridae</taxon>
        <taxon>Syphacia</taxon>
    </lineage>
</organism>
<evidence type="ECO:0000313" key="4">
    <source>
        <dbReference type="WBParaSite" id="SMUV_0001025901-mRNA-1"/>
    </source>
</evidence>
<keyword evidence="2" id="KW-0472">Membrane</keyword>
<dbReference type="AlphaFoldDB" id="A0A0N5AZ42"/>
<feature type="transmembrane region" description="Helical" evidence="2">
    <location>
        <begin position="62"/>
        <end position="84"/>
    </location>
</feature>
<keyword evidence="2" id="KW-0812">Transmembrane</keyword>
<dbReference type="WBParaSite" id="SMUV_0001025901-mRNA-1">
    <property type="protein sequence ID" value="SMUV_0001025901-mRNA-1"/>
    <property type="gene ID" value="SMUV_0001025901"/>
</dbReference>
<keyword evidence="2" id="KW-1133">Transmembrane helix</keyword>
<sequence length="172" mass="19375">MYQSTACDSLINQLININFKGNKPVTPSVVYPETVEKEKEGSAFDRFLDVRSTFDLVYRQKVVSVWGVISVTVRFLIVSLALYGSFRHRYGFYVPFMFYSIVIIIHFVMVLEAELEEKTAYANHLSEVSSKSSTEKTIENVSPITISAVTLPTSIPQPPHSSRSNAGNTRNQ</sequence>
<reference evidence="4" key="1">
    <citation type="submission" date="2017-02" db="UniProtKB">
        <authorList>
            <consortium name="WormBaseParasite"/>
        </authorList>
    </citation>
    <scope>IDENTIFICATION</scope>
</reference>
<evidence type="ECO:0000256" key="2">
    <source>
        <dbReference type="SAM" id="Phobius"/>
    </source>
</evidence>
<evidence type="ECO:0000313" key="3">
    <source>
        <dbReference type="Proteomes" id="UP000046393"/>
    </source>
</evidence>
<keyword evidence="3" id="KW-1185">Reference proteome</keyword>
<dbReference type="Proteomes" id="UP000046393">
    <property type="component" value="Unplaced"/>
</dbReference>
<feature type="transmembrane region" description="Helical" evidence="2">
    <location>
        <begin position="90"/>
        <end position="111"/>
    </location>
</feature>